<evidence type="ECO:0000313" key="13">
    <source>
        <dbReference type="EMBL" id="AKS40407.1"/>
    </source>
</evidence>
<evidence type="ECO:0000313" key="14">
    <source>
        <dbReference type="Proteomes" id="UP000066624"/>
    </source>
</evidence>
<evidence type="ECO:0000256" key="6">
    <source>
        <dbReference type="ARBA" id="ARBA00022691"/>
    </source>
</evidence>
<dbReference type="AlphaFoldDB" id="A0A0K0XS10"/>
<keyword evidence="8" id="KW-0460">Magnesium</keyword>
<keyword evidence="5 13" id="KW-0808">Transferase</keyword>
<dbReference type="Pfam" id="PF13649">
    <property type="entry name" value="Methyltransf_25"/>
    <property type="match status" value="1"/>
</dbReference>
<keyword evidence="10" id="KW-0943">RNA-mediated gene silencing</keyword>
<dbReference type="OrthoDB" id="626362at2"/>
<accession>A0A0K0XS10</accession>
<dbReference type="RefSeq" id="WP_049724128.1">
    <property type="nucleotide sequence ID" value="NZ_CP012154.1"/>
</dbReference>
<sequence>MLTALHEQRLEAVYRALLSSGARSVLDLGCGSGSLLARLLESPRFERLLGMDRSELALAALRQTLDPARSERLRLVQGSWTDYHPDCLGHEAACLVETIEHLDPRQLSGMEALVFERYGLATIVLTTPNADHNPLLGLGPGEFRDPDHRFEWSRQRFRRWCRRVAERYGYRLRIDGIGEEDPEFGAPTQMAVFSKGG</sequence>
<keyword evidence="4 13" id="KW-0489">Methyltransferase</keyword>
<dbReference type="InterPro" id="IPR026610">
    <property type="entry name" value="Hen1"/>
</dbReference>
<organism evidence="13 14">
    <name type="scientific">Wenzhouxiangella marina</name>
    <dbReference type="NCBI Taxonomy" id="1579979"/>
    <lineage>
        <taxon>Bacteria</taxon>
        <taxon>Pseudomonadati</taxon>
        <taxon>Pseudomonadota</taxon>
        <taxon>Gammaproteobacteria</taxon>
        <taxon>Chromatiales</taxon>
        <taxon>Wenzhouxiangellaceae</taxon>
        <taxon>Wenzhouxiangella</taxon>
    </lineage>
</organism>
<evidence type="ECO:0000256" key="9">
    <source>
        <dbReference type="ARBA" id="ARBA00022884"/>
    </source>
</evidence>
<protein>
    <recommendedName>
        <fullName evidence="3">Small RNA 2'-O-methyltransferase</fullName>
        <ecNumber evidence="11">2.1.1.386</ecNumber>
    </recommendedName>
</protein>
<dbReference type="KEGG" id="wma:WM2015_16"/>
<comment type="similarity">
    <text evidence="2">Belongs to the methyltransferase superfamily. HEN1 family.</text>
</comment>
<evidence type="ECO:0000256" key="11">
    <source>
        <dbReference type="ARBA" id="ARBA00035025"/>
    </source>
</evidence>
<comment type="catalytic activity">
    <reaction evidence="12">
        <text>small RNA 3'-end nucleotide + S-adenosyl-L-methionine = small RNA 3'-end 2'-O-methylnucleotide + S-adenosyl-L-homocysteine + H(+)</text>
        <dbReference type="Rhea" id="RHEA:37887"/>
        <dbReference type="Rhea" id="RHEA-COMP:10415"/>
        <dbReference type="Rhea" id="RHEA-COMP:10416"/>
        <dbReference type="ChEBI" id="CHEBI:15378"/>
        <dbReference type="ChEBI" id="CHEBI:57856"/>
        <dbReference type="ChEBI" id="CHEBI:59789"/>
        <dbReference type="ChEBI" id="CHEBI:74896"/>
        <dbReference type="ChEBI" id="CHEBI:74898"/>
        <dbReference type="EC" id="2.1.1.386"/>
    </reaction>
</comment>
<proteinExistence type="inferred from homology"/>
<evidence type="ECO:0000256" key="4">
    <source>
        <dbReference type="ARBA" id="ARBA00022603"/>
    </source>
</evidence>
<dbReference type="SUPFAM" id="SSF53335">
    <property type="entry name" value="S-adenosyl-L-methionine-dependent methyltransferases"/>
    <property type="match status" value="1"/>
</dbReference>
<dbReference type="STRING" id="1579979.WM2015_16"/>
<dbReference type="PATRIC" id="fig|1579979.3.peg.16"/>
<comment type="cofactor">
    <cofactor evidence="1">
        <name>Mg(2+)</name>
        <dbReference type="ChEBI" id="CHEBI:18420"/>
    </cofactor>
</comment>
<dbReference type="GO" id="GO:0090486">
    <property type="term" value="F:small RNA 2'-O-methyltransferase activity"/>
    <property type="evidence" value="ECO:0007669"/>
    <property type="project" value="UniProtKB-EC"/>
</dbReference>
<evidence type="ECO:0000256" key="2">
    <source>
        <dbReference type="ARBA" id="ARBA00009026"/>
    </source>
</evidence>
<dbReference type="EMBL" id="CP012154">
    <property type="protein sequence ID" value="AKS40407.1"/>
    <property type="molecule type" value="Genomic_DNA"/>
</dbReference>
<evidence type="ECO:0000256" key="12">
    <source>
        <dbReference type="ARBA" id="ARBA00048418"/>
    </source>
</evidence>
<keyword evidence="9" id="KW-0694">RNA-binding</keyword>
<dbReference type="Gene3D" id="3.40.50.150">
    <property type="entry name" value="Vaccinia Virus protein VP39"/>
    <property type="match status" value="1"/>
</dbReference>
<name>A0A0K0XS10_9GAMM</name>
<dbReference type="GO" id="GO:0031047">
    <property type="term" value="P:regulatory ncRNA-mediated gene silencing"/>
    <property type="evidence" value="ECO:0007669"/>
    <property type="project" value="UniProtKB-KW"/>
</dbReference>
<dbReference type="Proteomes" id="UP000066624">
    <property type="component" value="Chromosome"/>
</dbReference>
<dbReference type="CDD" id="cd02440">
    <property type="entry name" value="AdoMet_MTases"/>
    <property type="match status" value="1"/>
</dbReference>
<dbReference type="PANTHER" id="PTHR21404">
    <property type="entry name" value="HEN1"/>
    <property type="match status" value="1"/>
</dbReference>
<evidence type="ECO:0000256" key="8">
    <source>
        <dbReference type="ARBA" id="ARBA00022842"/>
    </source>
</evidence>
<keyword evidence="14" id="KW-1185">Reference proteome</keyword>
<reference evidence="13 14" key="1">
    <citation type="submission" date="2015-07" db="EMBL/GenBank/DDBJ databases">
        <authorList>
            <person name="Noorani M."/>
        </authorList>
    </citation>
    <scope>NUCLEOTIDE SEQUENCE [LARGE SCALE GENOMIC DNA]</scope>
    <source>
        <strain evidence="13 14">KCTC 42284</strain>
    </source>
</reference>
<evidence type="ECO:0000256" key="5">
    <source>
        <dbReference type="ARBA" id="ARBA00022679"/>
    </source>
</evidence>
<evidence type="ECO:0000256" key="7">
    <source>
        <dbReference type="ARBA" id="ARBA00022723"/>
    </source>
</evidence>
<dbReference type="EC" id="2.1.1.386" evidence="11"/>
<dbReference type="InterPro" id="IPR041698">
    <property type="entry name" value="Methyltransf_25"/>
</dbReference>
<gene>
    <name evidence="13" type="ORF">WM2015_16</name>
</gene>
<dbReference type="PANTHER" id="PTHR21404:SF3">
    <property type="entry name" value="SMALL RNA 2'-O-METHYLTRANSFERASE"/>
    <property type="match status" value="1"/>
</dbReference>
<evidence type="ECO:0000256" key="1">
    <source>
        <dbReference type="ARBA" id="ARBA00001946"/>
    </source>
</evidence>
<keyword evidence="6" id="KW-0949">S-adenosyl-L-methionine</keyword>
<evidence type="ECO:0000256" key="3">
    <source>
        <dbReference type="ARBA" id="ARBA00021330"/>
    </source>
</evidence>
<dbReference type="GO" id="GO:0001510">
    <property type="term" value="P:RNA methylation"/>
    <property type="evidence" value="ECO:0007669"/>
    <property type="project" value="InterPro"/>
</dbReference>
<dbReference type="GO" id="GO:0046872">
    <property type="term" value="F:metal ion binding"/>
    <property type="evidence" value="ECO:0007669"/>
    <property type="project" value="UniProtKB-KW"/>
</dbReference>
<dbReference type="InterPro" id="IPR029063">
    <property type="entry name" value="SAM-dependent_MTases_sf"/>
</dbReference>
<dbReference type="GO" id="GO:0003723">
    <property type="term" value="F:RNA binding"/>
    <property type="evidence" value="ECO:0007669"/>
    <property type="project" value="UniProtKB-KW"/>
</dbReference>
<keyword evidence="7" id="KW-0479">Metal-binding</keyword>
<evidence type="ECO:0000256" key="10">
    <source>
        <dbReference type="ARBA" id="ARBA00023158"/>
    </source>
</evidence>